<dbReference type="PROSITE" id="PS00061">
    <property type="entry name" value="ADH_SHORT"/>
    <property type="match status" value="1"/>
</dbReference>
<evidence type="ECO:0000313" key="4">
    <source>
        <dbReference type="Proteomes" id="UP001362311"/>
    </source>
</evidence>
<dbReference type="Proteomes" id="UP001362311">
    <property type="component" value="Unassembled WGS sequence"/>
</dbReference>
<dbReference type="InterPro" id="IPR036291">
    <property type="entry name" value="NAD(P)-bd_dom_sf"/>
</dbReference>
<dbReference type="InterPro" id="IPR002347">
    <property type="entry name" value="SDR_fam"/>
</dbReference>
<dbReference type="AlphaFoldDB" id="A0ABD5K374"/>
<dbReference type="PRINTS" id="PR00080">
    <property type="entry name" value="SDRFAMILY"/>
</dbReference>
<dbReference type="PANTHER" id="PTHR42760">
    <property type="entry name" value="SHORT-CHAIN DEHYDROGENASES/REDUCTASES FAMILY MEMBER"/>
    <property type="match status" value="1"/>
</dbReference>
<evidence type="ECO:0000313" key="3">
    <source>
        <dbReference type="EMBL" id="MEJ5902537.1"/>
    </source>
</evidence>
<dbReference type="Pfam" id="PF13561">
    <property type="entry name" value="adh_short_C2"/>
    <property type="match status" value="1"/>
</dbReference>
<dbReference type="FunFam" id="3.40.50.720:FF:000084">
    <property type="entry name" value="Short-chain dehydrogenase reductase"/>
    <property type="match status" value="1"/>
</dbReference>
<dbReference type="PANTHER" id="PTHR42760:SF115">
    <property type="entry name" value="3-OXOACYL-[ACYL-CARRIER-PROTEIN] REDUCTASE FABG"/>
    <property type="match status" value="1"/>
</dbReference>
<dbReference type="EMBL" id="JBBHKQ010000002">
    <property type="protein sequence ID" value="MEJ5902537.1"/>
    <property type="molecule type" value="Genomic_DNA"/>
</dbReference>
<evidence type="ECO:0000256" key="2">
    <source>
        <dbReference type="ARBA" id="ARBA00023002"/>
    </source>
</evidence>
<accession>A0ABD5K374</accession>
<dbReference type="RefSeq" id="WP_339441892.1">
    <property type="nucleotide sequence ID" value="NZ_JBBHKQ010000002.1"/>
</dbReference>
<protein>
    <submittedName>
        <fullName evidence="3">SDR family oxidoreductase</fullName>
    </submittedName>
</protein>
<dbReference type="InterPro" id="IPR020904">
    <property type="entry name" value="Sc_DH/Rdtase_CS"/>
</dbReference>
<sequence>MTITPDFSVAGKTVLITGGTGGIGSEFAKGFLAHGANVIVADLAAPKEGVDKRIRYEQLDVTSDEQIEALAKKIDTLDVVIHCAGKLSRWEEYKPDVFMNIIDIHLVANLRLANAFREHLKKTRGCLINIGSMYSYFGAPQVPAYAAAKTAVVSLTKSLAISFAEDGIRVNAIAPGWIKTEISRGGRENPEFNAKVVARIPGGEWAEPSDLAGTAVFLASPAASLINGVTIPVDGGYVAS</sequence>
<organism evidence="3 4">
    <name type="scientific">Ochrobactrum teleogrylli</name>
    <dbReference type="NCBI Taxonomy" id="2479765"/>
    <lineage>
        <taxon>Bacteria</taxon>
        <taxon>Pseudomonadati</taxon>
        <taxon>Pseudomonadota</taxon>
        <taxon>Alphaproteobacteria</taxon>
        <taxon>Hyphomicrobiales</taxon>
        <taxon>Brucellaceae</taxon>
        <taxon>Brucella/Ochrobactrum group</taxon>
        <taxon>Ochrobactrum</taxon>
    </lineage>
</organism>
<gene>
    <name evidence="3" type="ORF">WIX40_20835</name>
</gene>
<comment type="caution">
    <text evidence="3">The sequence shown here is derived from an EMBL/GenBank/DDBJ whole genome shotgun (WGS) entry which is preliminary data.</text>
</comment>
<dbReference type="Gene3D" id="3.40.50.720">
    <property type="entry name" value="NAD(P)-binding Rossmann-like Domain"/>
    <property type="match status" value="1"/>
</dbReference>
<dbReference type="SUPFAM" id="SSF51735">
    <property type="entry name" value="NAD(P)-binding Rossmann-fold domains"/>
    <property type="match status" value="1"/>
</dbReference>
<dbReference type="GO" id="GO:0016491">
    <property type="term" value="F:oxidoreductase activity"/>
    <property type="evidence" value="ECO:0007669"/>
    <property type="project" value="UniProtKB-KW"/>
</dbReference>
<dbReference type="PRINTS" id="PR00081">
    <property type="entry name" value="GDHRDH"/>
</dbReference>
<proteinExistence type="inferred from homology"/>
<reference evidence="3 4" key="1">
    <citation type="submission" date="2024-03" db="EMBL/GenBank/DDBJ databases">
        <title>Reference genomes for the five species model microbial community.</title>
        <authorList>
            <person name="Padfield D."/>
        </authorList>
    </citation>
    <scope>NUCLEOTIDE SEQUENCE [LARGE SCALE GENOMIC DNA]</scope>
    <source>
        <strain evidence="3 4">AB1</strain>
    </source>
</reference>
<comment type="similarity">
    <text evidence="1">Belongs to the short-chain dehydrogenases/reductases (SDR) family.</text>
</comment>
<keyword evidence="2" id="KW-0560">Oxidoreductase</keyword>
<name>A0ABD5K374_9HYPH</name>
<evidence type="ECO:0000256" key="1">
    <source>
        <dbReference type="ARBA" id="ARBA00006484"/>
    </source>
</evidence>